<evidence type="ECO:0000313" key="8">
    <source>
        <dbReference type="EMBL" id="RXZ88310.1"/>
    </source>
</evidence>
<keyword evidence="4 5" id="KW-0472">Membrane</keyword>
<evidence type="ECO:0000256" key="2">
    <source>
        <dbReference type="ARBA" id="ARBA00022692"/>
    </source>
</evidence>
<dbReference type="EMBL" id="JACCBI010000001">
    <property type="protein sequence ID" value="NYD67466.1"/>
    <property type="molecule type" value="Genomic_DNA"/>
</dbReference>
<feature type="transmembrane region" description="Helical" evidence="5">
    <location>
        <begin position="628"/>
        <end position="646"/>
    </location>
</feature>
<evidence type="ECO:0000313" key="10">
    <source>
        <dbReference type="Proteomes" id="UP000581087"/>
    </source>
</evidence>
<dbReference type="AlphaFoldDB" id="A0A4Q2MGM8"/>
<name>A0A4Q2MGM8_9MICO</name>
<dbReference type="GO" id="GO:0140359">
    <property type="term" value="F:ABC-type transporter activity"/>
    <property type="evidence" value="ECO:0007669"/>
    <property type="project" value="InterPro"/>
</dbReference>
<dbReference type="EMBL" id="SDPM01000001">
    <property type="protein sequence ID" value="RXZ88310.1"/>
    <property type="molecule type" value="Genomic_DNA"/>
</dbReference>
<dbReference type="PANTHER" id="PTHR43077">
    <property type="entry name" value="TRANSPORT PERMEASE YVFS-RELATED"/>
    <property type="match status" value="1"/>
</dbReference>
<dbReference type="NCBIfam" id="TIGR03061">
    <property type="entry name" value="pip_yhgE_Nterm"/>
    <property type="match status" value="1"/>
</dbReference>
<dbReference type="PANTHER" id="PTHR43077:SF10">
    <property type="entry name" value="TRANSPORT PERMEASE PROTEIN"/>
    <property type="match status" value="1"/>
</dbReference>
<accession>A0A4Q2MGM8</accession>
<organism evidence="8 9">
    <name type="scientific">Agromyces atrinae</name>
    <dbReference type="NCBI Taxonomy" id="592376"/>
    <lineage>
        <taxon>Bacteria</taxon>
        <taxon>Bacillati</taxon>
        <taxon>Actinomycetota</taxon>
        <taxon>Actinomycetes</taxon>
        <taxon>Micrococcales</taxon>
        <taxon>Microbacteriaceae</taxon>
        <taxon>Agromyces</taxon>
    </lineage>
</organism>
<keyword evidence="9" id="KW-1185">Reference proteome</keyword>
<dbReference type="InterPro" id="IPR017500">
    <property type="entry name" value="Phage_infect_YhgE_N"/>
</dbReference>
<dbReference type="OrthoDB" id="9811483at2"/>
<evidence type="ECO:0000313" key="7">
    <source>
        <dbReference type="EMBL" id="NYD67466.1"/>
    </source>
</evidence>
<feature type="domain" description="ABC-2 type transporter transmembrane" evidence="6">
    <location>
        <begin position="498"/>
        <end position="699"/>
    </location>
</feature>
<dbReference type="NCBIfam" id="TIGR03062">
    <property type="entry name" value="pip_yhgE_Cterm"/>
    <property type="match status" value="1"/>
</dbReference>
<feature type="domain" description="ABC-2 type transporter transmembrane" evidence="6">
    <location>
        <begin position="25"/>
        <end position="248"/>
    </location>
</feature>
<feature type="transmembrane region" description="Helical" evidence="5">
    <location>
        <begin position="681"/>
        <end position="702"/>
    </location>
</feature>
<feature type="transmembrane region" description="Helical" evidence="5">
    <location>
        <begin position="523"/>
        <end position="542"/>
    </location>
</feature>
<keyword evidence="2 5" id="KW-0812">Transmembrane</keyword>
<evidence type="ECO:0000313" key="9">
    <source>
        <dbReference type="Proteomes" id="UP000292686"/>
    </source>
</evidence>
<reference evidence="8 9" key="1">
    <citation type="submission" date="2019-01" db="EMBL/GenBank/DDBJ databases">
        <title>Agromyces.</title>
        <authorList>
            <person name="Li J."/>
        </authorList>
    </citation>
    <scope>NUCLEOTIDE SEQUENCE [LARGE SCALE GENOMIC DNA]</scope>
    <source>
        <strain evidence="8 9">DSM 23870</strain>
    </source>
</reference>
<comment type="caution">
    <text evidence="8">The sequence shown here is derived from an EMBL/GenBank/DDBJ whole genome shotgun (WGS) entry which is preliminary data.</text>
</comment>
<dbReference type="GO" id="GO:0016020">
    <property type="term" value="C:membrane"/>
    <property type="evidence" value="ECO:0007669"/>
    <property type="project" value="UniProtKB-SubCell"/>
</dbReference>
<evidence type="ECO:0000259" key="6">
    <source>
        <dbReference type="Pfam" id="PF12698"/>
    </source>
</evidence>
<evidence type="ECO:0000256" key="3">
    <source>
        <dbReference type="ARBA" id="ARBA00022989"/>
    </source>
</evidence>
<dbReference type="Proteomes" id="UP000581087">
    <property type="component" value="Unassembled WGS sequence"/>
</dbReference>
<sequence length="723" mass="76181">MNGIWQLFREDLRRATRNVMSVIVLCGLVIIPSVFTWFNVIASWEPFDNTKNLKVAVASIDEGYTSTLVPLHINVGSMVESNLRANDQMDWIITSKADAVAGTESGEYYAAMVLPADFSERMLTFYAAGSPQTQIDYYTNDKSNPLAPLITSEGADDLSAKINAEFTQELDTVALAILSSLASSLDDPQSQATFQALETQIGAISTQLRSASGTAGIFSSLVASSVPLAQGSLNLLGAVESEFTSATGAIRQGVDASAGARRAISDATAALSSAFTATDDRLARVQADVDTLFDRMGAETDSAAAGIDTIAADVGALAAEATQFRDAFAAIEPDIPAESQPEFRALLRDLDVTVTRIEGVQSRLTQAAIDVREGNVAAQSSRAALDGDVEQARSSLARAANVYTADVLPLLDALGATLAELGTSFGSLSGDLSFVDGVAQGSVSMLERAAVDTGALAGVLATSADAFEVVHDDLAAALASGDVEKLAQVIGSDPATLAAALAQPIGLDRIAVYPVVSFGAGMAPLYTVLSLWVGALLLSVTLRVEPPTRAYDGGPELTLNQQFLGRYGIFALIGFLQSTLVFLGNILIVGLDPVHPFLFMLVGWSTSLVFTFVIYTLVVSFSDAGKALAVFLLVIQVAGAGGAYPLELLPQWFQNASPFLPATHAIDAIRAALAGIYRADYWIALGWLWFLVLPALLLGLALRKPLIGLNKTMEGMLQSTKLM</sequence>
<dbReference type="InterPro" id="IPR013525">
    <property type="entry name" value="ABC2_TM"/>
</dbReference>
<feature type="transmembrane region" description="Helical" evidence="5">
    <location>
        <begin position="21"/>
        <end position="44"/>
    </location>
</feature>
<evidence type="ECO:0000256" key="1">
    <source>
        <dbReference type="ARBA" id="ARBA00004141"/>
    </source>
</evidence>
<protein>
    <submittedName>
        <fullName evidence="7">Putative membrane protein</fullName>
    </submittedName>
    <submittedName>
        <fullName evidence="8">YhgE/Pip domain-containing protein</fullName>
    </submittedName>
</protein>
<dbReference type="InterPro" id="IPR017501">
    <property type="entry name" value="Phage_infect_YhgE_C"/>
</dbReference>
<dbReference type="Pfam" id="PF12698">
    <property type="entry name" value="ABC2_membrane_3"/>
    <property type="match status" value="2"/>
</dbReference>
<keyword evidence="3 5" id="KW-1133">Transmembrane helix</keyword>
<reference evidence="7 10" key="2">
    <citation type="submission" date="2020-07" db="EMBL/GenBank/DDBJ databases">
        <title>Sequencing the genomes of 1000 actinobacteria strains.</title>
        <authorList>
            <person name="Klenk H.-P."/>
        </authorList>
    </citation>
    <scope>NUCLEOTIDE SEQUENCE [LARGE SCALE GENOMIC DNA]</scope>
    <source>
        <strain evidence="7 10">DSM 23870</strain>
    </source>
</reference>
<evidence type="ECO:0000256" key="4">
    <source>
        <dbReference type="ARBA" id="ARBA00023136"/>
    </source>
</evidence>
<evidence type="ECO:0000256" key="5">
    <source>
        <dbReference type="SAM" id="Phobius"/>
    </source>
</evidence>
<dbReference type="RefSeq" id="WP_129172575.1">
    <property type="nucleotide sequence ID" value="NZ_JACCBI010000001.1"/>
</dbReference>
<comment type="subcellular location">
    <subcellularLocation>
        <location evidence="1">Membrane</location>
        <topology evidence="1">Multi-pass membrane protein</topology>
    </subcellularLocation>
</comment>
<dbReference type="InterPro" id="IPR051328">
    <property type="entry name" value="T7SS_ABC-Transporter"/>
</dbReference>
<gene>
    <name evidence="7" type="ORF">BJ972_001985</name>
    <name evidence="8" type="ORF">ESP50_03815</name>
</gene>
<feature type="transmembrane region" description="Helical" evidence="5">
    <location>
        <begin position="563"/>
        <end position="591"/>
    </location>
</feature>
<dbReference type="Gene3D" id="3.40.1710.10">
    <property type="entry name" value="abc type-2 transporter like domain"/>
    <property type="match status" value="1"/>
</dbReference>
<proteinExistence type="predicted"/>
<dbReference type="Proteomes" id="UP000292686">
    <property type="component" value="Unassembled WGS sequence"/>
</dbReference>
<feature type="transmembrane region" description="Helical" evidence="5">
    <location>
        <begin position="597"/>
        <end position="621"/>
    </location>
</feature>